<sequence length="163" mass="18270">MADASPARKQKEFGVTRIVDAPRERVFEAWTDPDQLAKWWGPAGFSTPRSSVSIDARPGGKWTATMKSDGEDGTEVPFYGVYEELEAPAVLSFTLIDENHAEFDPDDPEKGAERVRVVFNDKDGEKTEIVFRQVGYLPDDQIEPSRQGWVSFFDCLADHLAKS</sequence>
<comment type="caution">
    <text evidence="4">The sequence shown here is derived from an EMBL/GenBank/DDBJ whole genome shotgun (WGS) entry which is preliminary data.</text>
</comment>
<gene>
    <name evidence="4" type="ORF">ACFPCV_26310</name>
</gene>
<evidence type="ECO:0000313" key="5">
    <source>
        <dbReference type="Proteomes" id="UP001595859"/>
    </source>
</evidence>
<dbReference type="RefSeq" id="WP_378059017.1">
    <property type="nucleotide sequence ID" value="NZ_JBHSIS010000017.1"/>
</dbReference>
<evidence type="ECO:0000256" key="1">
    <source>
        <dbReference type="ARBA" id="ARBA00006817"/>
    </source>
</evidence>
<dbReference type="InterPro" id="IPR023393">
    <property type="entry name" value="START-like_dom_sf"/>
</dbReference>
<keyword evidence="5" id="KW-1185">Reference proteome</keyword>
<dbReference type="EMBL" id="JBHSIS010000017">
    <property type="protein sequence ID" value="MFC4857025.1"/>
    <property type="molecule type" value="Genomic_DNA"/>
</dbReference>
<evidence type="ECO:0000256" key="2">
    <source>
        <dbReference type="SAM" id="MobiDB-lite"/>
    </source>
</evidence>
<protein>
    <submittedName>
        <fullName evidence="4">SRPBCC domain-containing protein</fullName>
    </submittedName>
</protein>
<comment type="similarity">
    <text evidence="1">Belongs to the AHA1 family.</text>
</comment>
<feature type="domain" description="Activator of Hsp90 ATPase homologue 1/2-like C-terminal" evidence="3">
    <location>
        <begin position="20"/>
        <end position="160"/>
    </location>
</feature>
<evidence type="ECO:0000313" key="4">
    <source>
        <dbReference type="EMBL" id="MFC4857025.1"/>
    </source>
</evidence>
<evidence type="ECO:0000259" key="3">
    <source>
        <dbReference type="Pfam" id="PF08327"/>
    </source>
</evidence>
<dbReference type="Pfam" id="PF08327">
    <property type="entry name" value="AHSA1"/>
    <property type="match status" value="1"/>
</dbReference>
<feature type="region of interest" description="Disordered" evidence="2">
    <location>
        <begin position="48"/>
        <end position="70"/>
    </location>
</feature>
<dbReference type="InterPro" id="IPR013538">
    <property type="entry name" value="ASHA1/2-like_C"/>
</dbReference>
<name>A0ABV9S5P8_9PSEU</name>
<accession>A0ABV9S5P8</accession>
<proteinExistence type="inferred from homology"/>
<organism evidence="4 5">
    <name type="scientific">Actinophytocola glycyrrhizae</name>
    <dbReference type="NCBI Taxonomy" id="2044873"/>
    <lineage>
        <taxon>Bacteria</taxon>
        <taxon>Bacillati</taxon>
        <taxon>Actinomycetota</taxon>
        <taxon>Actinomycetes</taxon>
        <taxon>Pseudonocardiales</taxon>
        <taxon>Pseudonocardiaceae</taxon>
    </lineage>
</organism>
<reference evidence="5" key="1">
    <citation type="journal article" date="2019" name="Int. J. Syst. Evol. Microbiol.">
        <title>The Global Catalogue of Microorganisms (GCM) 10K type strain sequencing project: providing services to taxonomists for standard genome sequencing and annotation.</title>
        <authorList>
            <consortium name="The Broad Institute Genomics Platform"/>
            <consortium name="The Broad Institute Genome Sequencing Center for Infectious Disease"/>
            <person name="Wu L."/>
            <person name="Ma J."/>
        </authorList>
    </citation>
    <scope>NUCLEOTIDE SEQUENCE [LARGE SCALE GENOMIC DNA]</scope>
    <source>
        <strain evidence="5">ZS-22-S1</strain>
    </source>
</reference>
<dbReference type="Proteomes" id="UP001595859">
    <property type="component" value="Unassembled WGS sequence"/>
</dbReference>
<dbReference type="Gene3D" id="3.30.530.20">
    <property type="match status" value="1"/>
</dbReference>
<dbReference type="SUPFAM" id="SSF55961">
    <property type="entry name" value="Bet v1-like"/>
    <property type="match status" value="1"/>
</dbReference>